<dbReference type="AlphaFoldDB" id="A0A9P5H1X0"/>
<dbReference type="Proteomes" id="UP000722485">
    <property type="component" value="Unassembled WGS sequence"/>
</dbReference>
<reference evidence="1" key="1">
    <citation type="submission" date="2020-03" db="EMBL/GenBank/DDBJ databases">
        <title>Draft Genome Sequence of Cylindrodendrum hubeiense.</title>
        <authorList>
            <person name="Buettner E."/>
            <person name="Kellner H."/>
        </authorList>
    </citation>
    <scope>NUCLEOTIDE SEQUENCE</scope>
    <source>
        <strain evidence="1">IHI 201604</strain>
    </source>
</reference>
<dbReference type="EMBL" id="JAANBB010000352">
    <property type="protein sequence ID" value="KAF7543652.1"/>
    <property type="molecule type" value="Genomic_DNA"/>
</dbReference>
<protein>
    <submittedName>
        <fullName evidence="1">Uncharacterized protein</fullName>
    </submittedName>
</protein>
<accession>A0A9P5H1X0</accession>
<dbReference type="OrthoDB" id="5106252at2759"/>
<organism evidence="1 2">
    <name type="scientific">Cylindrodendrum hubeiense</name>
    <dbReference type="NCBI Taxonomy" id="595255"/>
    <lineage>
        <taxon>Eukaryota</taxon>
        <taxon>Fungi</taxon>
        <taxon>Dikarya</taxon>
        <taxon>Ascomycota</taxon>
        <taxon>Pezizomycotina</taxon>
        <taxon>Sordariomycetes</taxon>
        <taxon>Hypocreomycetidae</taxon>
        <taxon>Hypocreales</taxon>
        <taxon>Nectriaceae</taxon>
        <taxon>Cylindrodendrum</taxon>
    </lineage>
</organism>
<comment type="caution">
    <text evidence="1">The sequence shown here is derived from an EMBL/GenBank/DDBJ whole genome shotgun (WGS) entry which is preliminary data.</text>
</comment>
<evidence type="ECO:0000313" key="2">
    <source>
        <dbReference type="Proteomes" id="UP000722485"/>
    </source>
</evidence>
<proteinExistence type="predicted"/>
<evidence type="ECO:0000313" key="1">
    <source>
        <dbReference type="EMBL" id="KAF7543652.1"/>
    </source>
</evidence>
<gene>
    <name evidence="1" type="ORF">G7Z17_g10569</name>
</gene>
<sequence length="143" mass="17089">MANLRFFDYELFEEFMWNQDLQEAFEELWRDFLSPIPPSRFYSPCEVTVYNMIKLCELEPYSWTYNQPNPDKSRWSLEAHFARFCIKAQIVRRRLLGLPLGPLNGDCRAFLLQGDCEIAKLMFKMRHAHNSFNPFVDELHLDA</sequence>
<keyword evidence="2" id="KW-1185">Reference proteome</keyword>
<name>A0A9P5H1X0_9HYPO</name>